<dbReference type="Proteomes" id="UP000050424">
    <property type="component" value="Unassembled WGS sequence"/>
</dbReference>
<dbReference type="OrthoDB" id="2431486at2759"/>
<gene>
    <name evidence="2" type="ORF">AK830_g12704</name>
</gene>
<dbReference type="PANTHER" id="PTHR46599:SF3">
    <property type="entry name" value="PIGGYBAC TRANSPOSABLE ELEMENT-DERIVED PROTEIN 4"/>
    <property type="match status" value="1"/>
</dbReference>
<accession>A0A0N8H4N5</accession>
<evidence type="ECO:0000313" key="2">
    <source>
        <dbReference type="EMBL" id="KPM33868.1"/>
    </source>
</evidence>
<reference evidence="2 3" key="1">
    <citation type="submission" date="2015-09" db="EMBL/GenBank/DDBJ databases">
        <title>Draft genome of a European isolate of the apple canker pathogen Neonectria ditissima.</title>
        <authorList>
            <person name="Gomez-Cortecero A."/>
            <person name="Harrison R.J."/>
            <person name="Armitage A.D."/>
        </authorList>
    </citation>
    <scope>NUCLEOTIDE SEQUENCE [LARGE SCALE GENOMIC DNA]</scope>
    <source>
        <strain evidence="2 3">R09/05</strain>
    </source>
</reference>
<proteinExistence type="predicted"/>
<dbReference type="Pfam" id="PF13843">
    <property type="entry name" value="DDE_Tnp_1_7"/>
    <property type="match status" value="1"/>
</dbReference>
<sequence length="251" mass="28581">MIHLNPTQAVVVALVNLLPDSTYHVFLDNLFSSCDLFRRLRQCGHGATGTARRNCGIYKPLVKLKATDNTAAGSLKFNVIKAIPTADNQVNQIAWKDNALVLFLTTMFKGDERLNCKRKRPTTDQMQARPIQRFFGDEPVKEISIPSIAAAYNNEMNAVDRGDQMRAYWGLDRRVRRGGWKALAWDFLLEIALINSFILQKRGQPQWKPEVSQGSWRQRIINDLITAYTAESQSQQRFRAGDEFTPVSQHN</sequence>
<dbReference type="STRING" id="78410.A0A0N8H4N5"/>
<feature type="domain" description="PiggyBac transposable element-derived protein" evidence="1">
    <location>
        <begin position="5"/>
        <end position="197"/>
    </location>
</feature>
<organism evidence="2 3">
    <name type="scientific">Neonectria ditissima</name>
    <dbReference type="NCBI Taxonomy" id="78410"/>
    <lineage>
        <taxon>Eukaryota</taxon>
        <taxon>Fungi</taxon>
        <taxon>Dikarya</taxon>
        <taxon>Ascomycota</taxon>
        <taxon>Pezizomycotina</taxon>
        <taxon>Sordariomycetes</taxon>
        <taxon>Hypocreomycetidae</taxon>
        <taxon>Hypocreales</taxon>
        <taxon>Nectriaceae</taxon>
        <taxon>Neonectria</taxon>
    </lineage>
</organism>
<protein>
    <recommendedName>
        <fullName evidence="1">PiggyBac transposable element-derived protein domain-containing protein</fullName>
    </recommendedName>
</protein>
<comment type="caution">
    <text evidence="2">The sequence shown here is derived from an EMBL/GenBank/DDBJ whole genome shotgun (WGS) entry which is preliminary data.</text>
</comment>
<evidence type="ECO:0000259" key="1">
    <source>
        <dbReference type="Pfam" id="PF13843"/>
    </source>
</evidence>
<dbReference type="InterPro" id="IPR029526">
    <property type="entry name" value="PGBD"/>
</dbReference>
<dbReference type="PANTHER" id="PTHR46599">
    <property type="entry name" value="PIGGYBAC TRANSPOSABLE ELEMENT-DERIVED PROTEIN 4"/>
    <property type="match status" value="1"/>
</dbReference>
<keyword evidence="3" id="KW-1185">Reference proteome</keyword>
<evidence type="ECO:0000313" key="3">
    <source>
        <dbReference type="Proteomes" id="UP000050424"/>
    </source>
</evidence>
<dbReference type="EMBL" id="LKCW01000602">
    <property type="protein sequence ID" value="KPM33868.1"/>
    <property type="molecule type" value="Genomic_DNA"/>
</dbReference>
<name>A0A0N8H4N5_9HYPO</name>
<dbReference type="AlphaFoldDB" id="A0A0N8H4N5"/>